<dbReference type="AlphaFoldDB" id="A0A843TEF1"/>
<reference evidence="1" key="1">
    <citation type="submission" date="2017-07" db="EMBL/GenBank/DDBJ databases">
        <title>Taro Niue Genome Assembly and Annotation.</title>
        <authorList>
            <person name="Atibalentja N."/>
            <person name="Keating K."/>
            <person name="Fields C.J."/>
        </authorList>
    </citation>
    <scope>NUCLEOTIDE SEQUENCE</scope>
    <source>
        <strain evidence="1">Niue_2</strain>
        <tissue evidence="1">Leaf</tissue>
    </source>
</reference>
<gene>
    <name evidence="1" type="ORF">Taro_001722</name>
</gene>
<accession>A0A843TEF1</accession>
<evidence type="ECO:0000313" key="2">
    <source>
        <dbReference type="Proteomes" id="UP000652761"/>
    </source>
</evidence>
<sequence length="123" mass="13602">MEVLRPVPKQTLGISITKGTVPLTDNTTPSTSAGLLLFPKQEGSPLLLQVKKPTSLYKPQCGSARHKALARLYIVYSPTARHGSFLEKKEQTMSYYKKKTKNSSSQPQTLPQTVSHLVVFEVC</sequence>
<feature type="non-terminal residue" evidence="1">
    <location>
        <position position="123"/>
    </location>
</feature>
<comment type="caution">
    <text evidence="1">The sequence shown here is derived from an EMBL/GenBank/DDBJ whole genome shotgun (WGS) entry which is preliminary data.</text>
</comment>
<organism evidence="1 2">
    <name type="scientific">Colocasia esculenta</name>
    <name type="common">Wild taro</name>
    <name type="synonym">Arum esculentum</name>
    <dbReference type="NCBI Taxonomy" id="4460"/>
    <lineage>
        <taxon>Eukaryota</taxon>
        <taxon>Viridiplantae</taxon>
        <taxon>Streptophyta</taxon>
        <taxon>Embryophyta</taxon>
        <taxon>Tracheophyta</taxon>
        <taxon>Spermatophyta</taxon>
        <taxon>Magnoliopsida</taxon>
        <taxon>Liliopsida</taxon>
        <taxon>Araceae</taxon>
        <taxon>Aroideae</taxon>
        <taxon>Colocasieae</taxon>
        <taxon>Colocasia</taxon>
    </lineage>
</organism>
<proteinExistence type="predicted"/>
<keyword evidence="2" id="KW-1185">Reference proteome</keyword>
<protein>
    <submittedName>
        <fullName evidence="1">Uncharacterized protein</fullName>
    </submittedName>
</protein>
<dbReference type="Proteomes" id="UP000652761">
    <property type="component" value="Unassembled WGS sequence"/>
</dbReference>
<name>A0A843TEF1_COLES</name>
<evidence type="ECO:0000313" key="1">
    <source>
        <dbReference type="EMBL" id="MQL69425.1"/>
    </source>
</evidence>
<dbReference type="EMBL" id="NMUH01000037">
    <property type="protein sequence ID" value="MQL69425.1"/>
    <property type="molecule type" value="Genomic_DNA"/>
</dbReference>